<evidence type="ECO:0000313" key="3">
    <source>
        <dbReference type="Proteomes" id="UP000566819"/>
    </source>
</evidence>
<accession>A0A8H4RJW9</accession>
<name>A0A8H4RJW9_9HELO</name>
<feature type="region of interest" description="Disordered" evidence="1">
    <location>
        <begin position="429"/>
        <end position="482"/>
    </location>
</feature>
<protein>
    <submittedName>
        <fullName evidence="2">Uncharacterized protein</fullName>
    </submittedName>
</protein>
<dbReference type="Proteomes" id="UP000566819">
    <property type="component" value="Unassembled WGS sequence"/>
</dbReference>
<dbReference type="EMBL" id="JAAMPI010000449">
    <property type="protein sequence ID" value="KAF4631385.1"/>
    <property type="molecule type" value="Genomic_DNA"/>
</dbReference>
<reference evidence="2 3" key="1">
    <citation type="submission" date="2020-03" db="EMBL/GenBank/DDBJ databases">
        <title>Draft Genome Sequence of Cudoniella acicularis.</title>
        <authorList>
            <person name="Buettner E."/>
            <person name="Kellner H."/>
        </authorList>
    </citation>
    <scope>NUCLEOTIDE SEQUENCE [LARGE SCALE GENOMIC DNA]</scope>
    <source>
        <strain evidence="2 3">DSM 108380</strain>
    </source>
</reference>
<comment type="caution">
    <text evidence="2">The sequence shown here is derived from an EMBL/GenBank/DDBJ whole genome shotgun (WGS) entry which is preliminary data.</text>
</comment>
<sequence>MDIEDDVFNSSDIEFDAPPPNPFAGAGKASIEAIIEHALTDRIDSKKFSKQLTFTKGRPGTQYRNALWYNRFQSFRVSALRVSTTSNPDGEQIERFLRSIVSKVEPKVLSVPSYDWLKGGFRHLILALVFHHAEFKLSSHESARIATCMQQLVKDGILTRVPSQEKNWIGAYILRKIVTAILHNALNEGTLCWDITLFRIATIVLTAALSARSGDICTDPTDDQPLPYLSYQDITMKFHGGDKIEDLVASVVIRNEKSKKHNPHSNRNPKLYCQKDTASNLMCPIKLILILALRSGNIAGAESIEKALELARARKSKTIVWAHPERPLACAFVKRGVALLPEKVAHRNQISVTLAEGGMVAGVIASLTSRALRYGAARDVANLPGNIKGTATRAVADELGHSTEAFNKGITATYVGARSIDTWTPRLENDFQDPFGPQISETTPLLGKRKRHSEAEITQLCQEQGLDPSDKKARARASYADKKKTKKEWMSDALNRINNPEDDNPVDEVPAESTFDAALNNGQAVHEAANLEKILLASTDAAMTDTVEDAVFNQIVSPVSDAASSYSQLDFLKRFSTINISNNQSLMRRERQNQEVLARITGNSRDELTFFKYACKNASLGCVYENKSRWNVSSHESTCRKGMDMNQSI</sequence>
<evidence type="ECO:0000313" key="2">
    <source>
        <dbReference type="EMBL" id="KAF4631385.1"/>
    </source>
</evidence>
<organism evidence="2 3">
    <name type="scientific">Cudoniella acicularis</name>
    <dbReference type="NCBI Taxonomy" id="354080"/>
    <lineage>
        <taxon>Eukaryota</taxon>
        <taxon>Fungi</taxon>
        <taxon>Dikarya</taxon>
        <taxon>Ascomycota</taxon>
        <taxon>Pezizomycotina</taxon>
        <taxon>Leotiomycetes</taxon>
        <taxon>Helotiales</taxon>
        <taxon>Tricladiaceae</taxon>
        <taxon>Cudoniella</taxon>
    </lineage>
</organism>
<proteinExistence type="predicted"/>
<keyword evidence="3" id="KW-1185">Reference proteome</keyword>
<gene>
    <name evidence="2" type="ORF">G7Y89_g6747</name>
</gene>
<dbReference type="OrthoDB" id="4369634at2759"/>
<evidence type="ECO:0000256" key="1">
    <source>
        <dbReference type="SAM" id="MobiDB-lite"/>
    </source>
</evidence>
<dbReference type="AlphaFoldDB" id="A0A8H4RJW9"/>